<proteinExistence type="inferred from homology"/>
<gene>
    <name evidence="15" type="primary">LOC106606074</name>
</gene>
<keyword evidence="10" id="KW-0325">Glycoprotein</keyword>
<feature type="transmembrane region" description="Helical" evidence="13">
    <location>
        <begin position="492"/>
        <end position="519"/>
    </location>
</feature>
<evidence type="ECO:0000256" key="4">
    <source>
        <dbReference type="ARBA" id="ARBA00022448"/>
    </source>
</evidence>
<evidence type="ECO:0000256" key="2">
    <source>
        <dbReference type="ARBA" id="ARBA00004221"/>
    </source>
</evidence>
<feature type="transmembrane region" description="Helical" evidence="13">
    <location>
        <begin position="604"/>
        <end position="623"/>
    </location>
</feature>
<keyword evidence="4" id="KW-0813">Transport</keyword>
<dbReference type="InterPro" id="IPR007603">
    <property type="entry name" value="Choline_transptr-like"/>
</dbReference>
<feature type="transmembrane region" description="Helical" evidence="13">
    <location>
        <begin position="643"/>
        <end position="663"/>
    </location>
</feature>
<comment type="catalytic activity">
    <reaction evidence="12">
        <text>thiamine diphosphate(out) = thiamine diphosphate(in)</text>
        <dbReference type="Rhea" id="RHEA:75471"/>
        <dbReference type="ChEBI" id="CHEBI:58937"/>
    </reaction>
</comment>
<feature type="transmembrane region" description="Helical" evidence="13">
    <location>
        <begin position="298"/>
        <end position="316"/>
    </location>
</feature>
<evidence type="ECO:0000313" key="15">
    <source>
        <dbReference type="RefSeq" id="XP_045553296.1"/>
    </source>
</evidence>
<dbReference type="RefSeq" id="XP_045553296.1">
    <property type="nucleotide sequence ID" value="XM_045697340.1"/>
</dbReference>
<evidence type="ECO:0000256" key="5">
    <source>
        <dbReference type="ARBA" id="ARBA00022449"/>
    </source>
</evidence>
<evidence type="ECO:0000256" key="3">
    <source>
        <dbReference type="ARBA" id="ARBA00007168"/>
    </source>
</evidence>
<keyword evidence="7 13" id="KW-0812">Transmembrane</keyword>
<evidence type="ECO:0000256" key="8">
    <source>
        <dbReference type="ARBA" id="ARBA00022989"/>
    </source>
</evidence>
<keyword evidence="9 13" id="KW-0472">Membrane</keyword>
<evidence type="ECO:0000256" key="10">
    <source>
        <dbReference type="ARBA" id="ARBA00023180"/>
    </source>
</evidence>
<dbReference type="PANTHER" id="PTHR12385">
    <property type="entry name" value="CHOLINE TRANSPORTER-LIKE (SLC FAMILY 44)"/>
    <property type="match status" value="1"/>
</dbReference>
<feature type="transmembrane region" description="Helical" evidence="13">
    <location>
        <begin position="392"/>
        <end position="414"/>
    </location>
</feature>
<evidence type="ECO:0000313" key="14">
    <source>
        <dbReference type="Proteomes" id="UP001652741"/>
    </source>
</evidence>
<feature type="transmembrane region" description="Helical" evidence="13">
    <location>
        <begin position="683"/>
        <end position="716"/>
    </location>
</feature>
<accession>A0ABM3D3C0</accession>
<keyword evidence="5" id="KW-0050">Antiport</keyword>
<comment type="subcellular location">
    <subcellularLocation>
        <location evidence="2">Apical cell membrane</location>
    </subcellularLocation>
    <subcellularLocation>
        <location evidence="13">Cell membrane</location>
        <topology evidence="13">Multi-pass membrane protein</topology>
    </subcellularLocation>
    <subcellularLocation>
        <location evidence="1">Membrane</location>
        <topology evidence="1">Multi-pass membrane protein</topology>
    </subcellularLocation>
</comment>
<keyword evidence="6" id="KW-1003">Cell membrane</keyword>
<keyword evidence="8 13" id="KW-1133">Transmembrane helix</keyword>
<evidence type="ECO:0000256" key="11">
    <source>
        <dbReference type="ARBA" id="ARBA00035093"/>
    </source>
</evidence>
<name>A0ABM3D3C0_SALSA</name>
<feature type="transmembrane region" description="Helical" evidence="13">
    <location>
        <begin position="271"/>
        <end position="291"/>
    </location>
</feature>
<dbReference type="PANTHER" id="PTHR12385:SF37">
    <property type="entry name" value="CHOLINE TRANSPORTER-LIKE PROTEIN 4"/>
    <property type="match status" value="1"/>
</dbReference>
<dbReference type="Proteomes" id="UP001652741">
    <property type="component" value="Chromosome ssa02"/>
</dbReference>
<feature type="transmembrane region" description="Helical" evidence="13">
    <location>
        <begin position="351"/>
        <end position="372"/>
    </location>
</feature>
<comment type="function">
    <text evidence="13">Choline transporter.</text>
</comment>
<comment type="catalytic activity">
    <reaction evidence="11">
        <text>choline(out) + n H(+)(in) = choline(in) + n H(+)(out)</text>
        <dbReference type="Rhea" id="RHEA:75463"/>
        <dbReference type="ChEBI" id="CHEBI:15354"/>
        <dbReference type="ChEBI" id="CHEBI:15378"/>
    </reaction>
</comment>
<evidence type="ECO:0000256" key="12">
    <source>
        <dbReference type="ARBA" id="ARBA00036880"/>
    </source>
</evidence>
<evidence type="ECO:0000256" key="1">
    <source>
        <dbReference type="ARBA" id="ARBA00004141"/>
    </source>
</evidence>
<reference evidence="15" key="1">
    <citation type="submission" date="2025-08" db="UniProtKB">
        <authorList>
            <consortium name="RefSeq"/>
        </authorList>
    </citation>
    <scope>IDENTIFICATION</scope>
</reference>
<dbReference type="Pfam" id="PF04515">
    <property type="entry name" value="Choline_transpo"/>
    <property type="match status" value="1"/>
</dbReference>
<evidence type="ECO:0000256" key="6">
    <source>
        <dbReference type="ARBA" id="ARBA00022475"/>
    </source>
</evidence>
<keyword evidence="14" id="KW-1185">Reference proteome</keyword>
<evidence type="ECO:0000256" key="7">
    <source>
        <dbReference type="ARBA" id="ARBA00022692"/>
    </source>
</evidence>
<evidence type="ECO:0000256" key="13">
    <source>
        <dbReference type="RuleBase" id="RU368066"/>
    </source>
</evidence>
<protein>
    <recommendedName>
        <fullName evidence="13">Choline transporter-like protein</fullName>
    </recommendedName>
</protein>
<dbReference type="GeneID" id="106606074"/>
<evidence type="ECO:0000256" key="9">
    <source>
        <dbReference type="ARBA" id="ARBA00023136"/>
    </source>
</evidence>
<comment type="similarity">
    <text evidence="3 13">Belongs to the CTL (choline transporter-like) family.</text>
</comment>
<feature type="transmembrane region" description="Helical" evidence="13">
    <location>
        <begin position="540"/>
        <end position="560"/>
    </location>
</feature>
<feature type="transmembrane region" description="Helical" evidence="13">
    <location>
        <begin position="66"/>
        <end position="89"/>
    </location>
</feature>
<organism evidence="14 15">
    <name type="scientific">Salmo salar</name>
    <name type="common">Atlantic salmon</name>
    <dbReference type="NCBI Taxonomy" id="8030"/>
    <lineage>
        <taxon>Eukaryota</taxon>
        <taxon>Metazoa</taxon>
        <taxon>Chordata</taxon>
        <taxon>Craniata</taxon>
        <taxon>Vertebrata</taxon>
        <taxon>Euteleostomi</taxon>
        <taxon>Actinopterygii</taxon>
        <taxon>Neopterygii</taxon>
        <taxon>Teleostei</taxon>
        <taxon>Protacanthopterygii</taxon>
        <taxon>Salmoniformes</taxon>
        <taxon>Salmonidae</taxon>
        <taxon>Salmoninae</taxon>
        <taxon>Salmo</taxon>
    </lineage>
</organism>
<sequence>MFGLNKAKLGLERKPVRDHFQSNGPFLRRQVMKMKGTSKRAEEKGYAAPYDPFFSGPVRKRSCTDLICCILFLAVIAGYMVMGVLAWLFGDPRHVLFPRNSTGMFCGVGMNRDQPRMIYVDILKCATTTKMVAAALAGVQCPTTQVCVPKCPSHFWMLSAAAYDPDANPKDFFHQQYCDHSLNLTTTTWTVQEILDAELCPSFLVPSKSALGRCLPSLHALNSAPSNFTLPGMASVNETVNSIRGAMGSLISGFNRKAIGVRIFEDFASSWYWILLGLMLALLVSVVFLLLLRYLAIVLVWILMVGLLVVGGYGIWHCYSEYYHFSTSKLKFGDLSFNTNISVYLQVKETWLAFLIILCVWESILILVLSCLRRRLSVAVSLMEESSRVVGYLMSTLLYPLFTFVLLVVCVAYWGMTSLYLVTSGAPLYRVVSLSDPSVDQCSRINGSETCKPQTFNSSAYPYCPSVRCIFFRYDDTGLFQQNLVYLQVFNIFAFLWCVNFVIALGQCTLAGTFASYYWAFSKPAEISPFALSQCFIRTLQYHVGSLAFGAVLLTCFQLVRLMLEYLNRKTRGSQSACGRFLLNCLRCCFWCLEYFLKILNRNAYIMIAIYGESFCVSAKNAYSLLMRNIGRVVLLDRVTDMLIFFGKLLVVALVGVLAFFFFSGQIRLPGDTFQAEMLNYYWVPILTVMAGAYLIAQGFFSVYSMCIDTLFICFLEDLERNDGTMQKPYYMSRNLMRILRKPKPFVTALPE</sequence>